<keyword evidence="2" id="KW-1185">Reference proteome</keyword>
<accession>A0ABD2FHB0</accession>
<protein>
    <submittedName>
        <fullName evidence="1">Uncharacterized protein</fullName>
    </submittedName>
</protein>
<gene>
    <name evidence="1" type="ORF">OYC64_011877</name>
</gene>
<dbReference type="EMBL" id="JBIYXZ010002090">
    <property type="protein sequence ID" value="KAL3040985.1"/>
    <property type="molecule type" value="Genomic_DNA"/>
</dbReference>
<sequence>MRRKQRGKQRSLCWGLPGFPCSDPGSEGGMAACVERRGKLCCCNFSFLKSHPNNKSIFSTICSTSNITQRYCLAAGHAGRQETRAVKTKFERMSFPFFSSLS</sequence>
<name>A0ABD2FHB0_PAGBO</name>
<evidence type="ECO:0000313" key="1">
    <source>
        <dbReference type="EMBL" id="KAL3040985.1"/>
    </source>
</evidence>
<organism evidence="1 2">
    <name type="scientific">Pagothenia borchgrevinki</name>
    <name type="common">Bald rockcod</name>
    <name type="synonym">Trematomus borchgrevinki</name>
    <dbReference type="NCBI Taxonomy" id="8213"/>
    <lineage>
        <taxon>Eukaryota</taxon>
        <taxon>Metazoa</taxon>
        <taxon>Chordata</taxon>
        <taxon>Craniata</taxon>
        <taxon>Vertebrata</taxon>
        <taxon>Euteleostomi</taxon>
        <taxon>Actinopterygii</taxon>
        <taxon>Neopterygii</taxon>
        <taxon>Teleostei</taxon>
        <taxon>Neoteleostei</taxon>
        <taxon>Acanthomorphata</taxon>
        <taxon>Eupercaria</taxon>
        <taxon>Perciformes</taxon>
        <taxon>Notothenioidei</taxon>
        <taxon>Nototheniidae</taxon>
        <taxon>Pagothenia</taxon>
    </lineage>
</organism>
<evidence type="ECO:0000313" key="2">
    <source>
        <dbReference type="Proteomes" id="UP001619887"/>
    </source>
</evidence>
<proteinExistence type="predicted"/>
<reference evidence="1 2" key="2">
    <citation type="journal article" date="2024" name="G3 (Bethesda)">
        <title>The genome of the cryopelagic Antarctic bald notothen, Trematomus borchgrevinki.</title>
        <authorList>
            <person name="Rayamajhi N."/>
            <person name="Rivera-Colon A.G."/>
            <person name="Minhas B.F."/>
            <person name="Cheng C.C."/>
            <person name="Catchen J.M."/>
        </authorList>
    </citation>
    <scope>NUCLEOTIDE SEQUENCE [LARGE SCALE GENOMIC DNA]</scope>
    <source>
        <strain evidence="1">AGRC-2024</strain>
    </source>
</reference>
<comment type="caution">
    <text evidence="1">The sequence shown here is derived from an EMBL/GenBank/DDBJ whole genome shotgun (WGS) entry which is preliminary data.</text>
</comment>
<dbReference type="Proteomes" id="UP001619887">
    <property type="component" value="Unassembled WGS sequence"/>
</dbReference>
<reference evidence="1 2" key="1">
    <citation type="journal article" date="2022" name="G3 (Bethesda)">
        <title>Evaluating Illumina-, Nanopore-, and PacBio-based genome assembly strategies with the bald notothen, Trematomus borchgrevinki.</title>
        <authorList>
            <person name="Rayamajhi N."/>
            <person name="Cheng C.C."/>
            <person name="Catchen J.M."/>
        </authorList>
    </citation>
    <scope>NUCLEOTIDE SEQUENCE [LARGE SCALE GENOMIC DNA]</scope>
    <source>
        <strain evidence="1">AGRC-2024</strain>
    </source>
</reference>
<dbReference type="AlphaFoldDB" id="A0ABD2FHB0"/>